<evidence type="ECO:0000256" key="4">
    <source>
        <dbReference type="ARBA" id="ARBA00007637"/>
    </source>
</evidence>
<keyword evidence="10 11" id="KW-0119">Carbohydrate metabolism</keyword>
<comment type="caution">
    <text evidence="13">The sequence shown here is derived from an EMBL/GenBank/DDBJ whole genome shotgun (WGS) entry which is preliminary data.</text>
</comment>
<keyword evidence="8" id="KW-0299">Galactose metabolism</keyword>
<dbReference type="InterPro" id="IPR005886">
    <property type="entry name" value="UDP_G4E"/>
</dbReference>
<keyword evidence="7 11" id="KW-0520">NAD</keyword>
<reference evidence="13 14" key="1">
    <citation type="submission" date="2018-06" db="EMBL/GenBank/DDBJ databases">
        <title>Genome conservation of Clostridium tetani.</title>
        <authorList>
            <person name="Bruggemann H."/>
            <person name="Popoff M.R."/>
        </authorList>
    </citation>
    <scope>NUCLEOTIDE SEQUENCE [LARGE SCALE GENOMIC DNA]</scope>
    <source>
        <strain evidence="13 14">63.05</strain>
    </source>
</reference>
<keyword evidence="9 11" id="KW-0413">Isomerase</keyword>
<evidence type="ECO:0000256" key="1">
    <source>
        <dbReference type="ARBA" id="ARBA00000083"/>
    </source>
</evidence>
<dbReference type="PANTHER" id="PTHR43725">
    <property type="entry name" value="UDP-GLUCOSE 4-EPIMERASE"/>
    <property type="match status" value="1"/>
</dbReference>
<comment type="pathway">
    <text evidence="3 11">Carbohydrate metabolism; galactose metabolism.</text>
</comment>
<dbReference type="PANTHER" id="PTHR43725:SF53">
    <property type="entry name" value="UDP-ARABINOSE 4-EPIMERASE 1"/>
    <property type="match status" value="1"/>
</dbReference>
<dbReference type="EMBL" id="QMAU01000041">
    <property type="protein sequence ID" value="RXI54240.1"/>
    <property type="molecule type" value="Genomic_DNA"/>
</dbReference>
<protein>
    <recommendedName>
        <fullName evidence="6 11">UDP-glucose 4-epimerase</fullName>
        <ecNumber evidence="5 11">5.1.3.2</ecNumber>
    </recommendedName>
</protein>
<dbReference type="GO" id="GO:0003978">
    <property type="term" value="F:UDP-glucose 4-epimerase activity"/>
    <property type="evidence" value="ECO:0007669"/>
    <property type="project" value="UniProtKB-EC"/>
</dbReference>
<evidence type="ECO:0000256" key="11">
    <source>
        <dbReference type="RuleBase" id="RU366046"/>
    </source>
</evidence>
<evidence type="ECO:0000256" key="2">
    <source>
        <dbReference type="ARBA" id="ARBA00001911"/>
    </source>
</evidence>
<dbReference type="CDD" id="cd05247">
    <property type="entry name" value="UDP_G4E_1_SDR_e"/>
    <property type="match status" value="1"/>
</dbReference>
<organism evidence="13 14">
    <name type="scientific">Clostridium tetani</name>
    <dbReference type="NCBI Taxonomy" id="1513"/>
    <lineage>
        <taxon>Bacteria</taxon>
        <taxon>Bacillati</taxon>
        <taxon>Bacillota</taxon>
        <taxon>Clostridia</taxon>
        <taxon>Eubacteriales</taxon>
        <taxon>Clostridiaceae</taxon>
        <taxon>Clostridium</taxon>
    </lineage>
</organism>
<evidence type="ECO:0000256" key="8">
    <source>
        <dbReference type="ARBA" id="ARBA00023144"/>
    </source>
</evidence>
<dbReference type="NCBIfam" id="TIGR01179">
    <property type="entry name" value="galE"/>
    <property type="match status" value="1"/>
</dbReference>
<accession>A0ABY0ER17</accession>
<dbReference type="Pfam" id="PF01370">
    <property type="entry name" value="Epimerase"/>
    <property type="match status" value="1"/>
</dbReference>
<feature type="domain" description="NAD-dependent epimerase/dehydratase" evidence="12">
    <location>
        <begin position="3"/>
        <end position="251"/>
    </location>
</feature>
<dbReference type="InterPro" id="IPR001509">
    <property type="entry name" value="Epimerase_deHydtase"/>
</dbReference>
<evidence type="ECO:0000259" key="12">
    <source>
        <dbReference type="Pfam" id="PF01370"/>
    </source>
</evidence>
<evidence type="ECO:0000256" key="7">
    <source>
        <dbReference type="ARBA" id="ARBA00023027"/>
    </source>
</evidence>
<dbReference type="RefSeq" id="WP_023437712.1">
    <property type="nucleotide sequence ID" value="NZ_CASHSW010000022.1"/>
</dbReference>
<dbReference type="InterPro" id="IPR036291">
    <property type="entry name" value="NAD(P)-bd_dom_sf"/>
</dbReference>
<evidence type="ECO:0000256" key="5">
    <source>
        <dbReference type="ARBA" id="ARBA00013189"/>
    </source>
</evidence>
<name>A0ABY0ER17_CLOTA</name>
<evidence type="ECO:0000313" key="14">
    <source>
        <dbReference type="Proteomes" id="UP000290273"/>
    </source>
</evidence>
<dbReference type="SUPFAM" id="SSF51735">
    <property type="entry name" value="NAD(P)-binding Rossmann-fold domains"/>
    <property type="match status" value="1"/>
</dbReference>
<comment type="similarity">
    <text evidence="4 11">Belongs to the NAD(P)-dependent epimerase/dehydratase family.</text>
</comment>
<evidence type="ECO:0000256" key="3">
    <source>
        <dbReference type="ARBA" id="ARBA00004947"/>
    </source>
</evidence>
<gene>
    <name evidence="13" type="primary">galE</name>
    <name evidence="13" type="ORF">DP131_10440</name>
</gene>
<evidence type="ECO:0000313" key="13">
    <source>
        <dbReference type="EMBL" id="RXI54240.1"/>
    </source>
</evidence>
<sequence length="327" mass="36619">MSILICGGAGYIGSHMVARLLEEKEDIIILDNFQKGHKKAILGGKVYEGDIRDKALLDKIFSENSIEGVIDFAASSLVGESVEKPLEYFDNNTGGTIVLLKSMIEHNVKNIVFSSTAATYGEPENIPIREEDKTNPTNPYGESKLAVEKILKWCDKAYGLKYTVLRYFNAAGAYDTGKIGEDHRPETHLIPIIIEVALGKRDKIQVFGNDYNTKDGTCIRDYVHVMDLAEAHLLAMNKLKNGGKSRIYNLGNGEGFSVKEVIDMVKKVTGRKIKLEVVDRRKGDPKVLIASSKKAKTQLDWHPKYNSLEKIIETAWKWHKNNPDGYM</sequence>
<evidence type="ECO:0000256" key="6">
    <source>
        <dbReference type="ARBA" id="ARBA00018569"/>
    </source>
</evidence>
<dbReference type="Gene3D" id="3.40.50.720">
    <property type="entry name" value="NAD(P)-binding Rossmann-like Domain"/>
    <property type="match status" value="1"/>
</dbReference>
<dbReference type="Proteomes" id="UP000290273">
    <property type="component" value="Unassembled WGS sequence"/>
</dbReference>
<comment type="cofactor">
    <cofactor evidence="2 11">
        <name>NAD(+)</name>
        <dbReference type="ChEBI" id="CHEBI:57540"/>
    </cofactor>
</comment>
<evidence type="ECO:0000256" key="10">
    <source>
        <dbReference type="ARBA" id="ARBA00023277"/>
    </source>
</evidence>
<proteinExistence type="inferred from homology"/>
<dbReference type="Gene3D" id="3.90.25.10">
    <property type="entry name" value="UDP-galactose 4-epimerase, domain 1"/>
    <property type="match status" value="1"/>
</dbReference>
<evidence type="ECO:0000256" key="9">
    <source>
        <dbReference type="ARBA" id="ARBA00023235"/>
    </source>
</evidence>
<dbReference type="EC" id="5.1.3.2" evidence="5 11"/>
<comment type="subunit">
    <text evidence="11">Homodimer.</text>
</comment>
<comment type="catalytic activity">
    <reaction evidence="1 11">
        <text>UDP-alpha-D-glucose = UDP-alpha-D-galactose</text>
        <dbReference type="Rhea" id="RHEA:22168"/>
        <dbReference type="ChEBI" id="CHEBI:58885"/>
        <dbReference type="ChEBI" id="CHEBI:66914"/>
        <dbReference type="EC" id="5.1.3.2"/>
    </reaction>
</comment>